<feature type="non-terminal residue" evidence="2">
    <location>
        <position position="1"/>
    </location>
</feature>
<evidence type="ECO:0000256" key="1">
    <source>
        <dbReference type="SAM" id="MobiDB-lite"/>
    </source>
</evidence>
<evidence type="ECO:0000313" key="3">
    <source>
        <dbReference type="Proteomes" id="UP001434883"/>
    </source>
</evidence>
<reference evidence="2 3" key="1">
    <citation type="submission" date="2021-06" db="EMBL/GenBank/DDBJ databases">
        <authorList>
            <person name="Palmer J.M."/>
        </authorList>
    </citation>
    <scope>NUCLEOTIDE SEQUENCE [LARGE SCALE GENOMIC DNA]</scope>
    <source>
        <strain evidence="2 3">XC_2019</strain>
        <tissue evidence="2">Muscle</tissue>
    </source>
</reference>
<sequence>CPCEDGPRLQPRPIAQSPGERSRRFPCKHAPVQLAFDGFDLLYRLWTLPYSFLTRIICDTVSVIVRRRRASSPSRVDNPAASRSASARFANAT</sequence>
<keyword evidence="3" id="KW-1185">Reference proteome</keyword>
<name>A0ABV0SEN5_9TELE</name>
<feature type="region of interest" description="Disordered" evidence="1">
    <location>
        <begin position="1"/>
        <end position="23"/>
    </location>
</feature>
<evidence type="ECO:0000313" key="2">
    <source>
        <dbReference type="EMBL" id="MEQ2218188.1"/>
    </source>
</evidence>
<protein>
    <submittedName>
        <fullName evidence="2">Uncharacterized protein</fullName>
    </submittedName>
</protein>
<dbReference type="EMBL" id="JAHRIN010076587">
    <property type="protein sequence ID" value="MEQ2218188.1"/>
    <property type="molecule type" value="Genomic_DNA"/>
</dbReference>
<comment type="caution">
    <text evidence="2">The sequence shown here is derived from an EMBL/GenBank/DDBJ whole genome shotgun (WGS) entry which is preliminary data.</text>
</comment>
<feature type="region of interest" description="Disordered" evidence="1">
    <location>
        <begin position="69"/>
        <end position="93"/>
    </location>
</feature>
<organism evidence="2 3">
    <name type="scientific">Xenoophorus captivus</name>
    <dbReference type="NCBI Taxonomy" id="1517983"/>
    <lineage>
        <taxon>Eukaryota</taxon>
        <taxon>Metazoa</taxon>
        <taxon>Chordata</taxon>
        <taxon>Craniata</taxon>
        <taxon>Vertebrata</taxon>
        <taxon>Euteleostomi</taxon>
        <taxon>Actinopterygii</taxon>
        <taxon>Neopterygii</taxon>
        <taxon>Teleostei</taxon>
        <taxon>Neoteleostei</taxon>
        <taxon>Acanthomorphata</taxon>
        <taxon>Ovalentaria</taxon>
        <taxon>Atherinomorphae</taxon>
        <taxon>Cyprinodontiformes</taxon>
        <taxon>Goodeidae</taxon>
        <taxon>Xenoophorus</taxon>
    </lineage>
</organism>
<proteinExistence type="predicted"/>
<feature type="compositionally biased region" description="Low complexity" evidence="1">
    <location>
        <begin position="71"/>
        <end position="93"/>
    </location>
</feature>
<gene>
    <name evidence="2" type="ORF">XENOCAPTIV_030722</name>
</gene>
<accession>A0ABV0SEN5</accession>
<dbReference type="Proteomes" id="UP001434883">
    <property type="component" value="Unassembled WGS sequence"/>
</dbReference>